<keyword evidence="1" id="KW-0479">Metal-binding</keyword>
<dbReference type="InterPro" id="IPR050869">
    <property type="entry name" value="H3K4_H4K5_MeTrfase"/>
</dbReference>
<evidence type="ECO:0000256" key="1">
    <source>
        <dbReference type="ARBA" id="ARBA00022723"/>
    </source>
</evidence>
<proteinExistence type="predicted"/>
<name>A0ABR1S875_9PEZI</name>
<evidence type="ECO:0000259" key="6">
    <source>
        <dbReference type="PROSITE" id="PS50865"/>
    </source>
</evidence>
<dbReference type="SUPFAM" id="SSF82199">
    <property type="entry name" value="SET domain"/>
    <property type="match status" value="1"/>
</dbReference>
<dbReference type="Proteomes" id="UP001396898">
    <property type="component" value="Unassembled WGS sequence"/>
</dbReference>
<dbReference type="Gene3D" id="2.170.270.10">
    <property type="entry name" value="SET domain"/>
    <property type="match status" value="1"/>
</dbReference>
<dbReference type="PROSITE" id="PS01360">
    <property type="entry name" value="ZF_MYND_1"/>
    <property type="match status" value="1"/>
</dbReference>
<keyword evidence="8" id="KW-1185">Reference proteome</keyword>
<dbReference type="PROSITE" id="PS50865">
    <property type="entry name" value="ZF_MYND_2"/>
    <property type="match status" value="1"/>
</dbReference>
<gene>
    <name evidence="7" type="ORF">PG991_004475</name>
</gene>
<organism evidence="7 8">
    <name type="scientific">Apiospora marii</name>
    <dbReference type="NCBI Taxonomy" id="335849"/>
    <lineage>
        <taxon>Eukaryota</taxon>
        <taxon>Fungi</taxon>
        <taxon>Dikarya</taxon>
        <taxon>Ascomycota</taxon>
        <taxon>Pezizomycotina</taxon>
        <taxon>Sordariomycetes</taxon>
        <taxon>Xylariomycetidae</taxon>
        <taxon>Amphisphaeriales</taxon>
        <taxon>Apiosporaceae</taxon>
        <taxon>Apiospora</taxon>
    </lineage>
</organism>
<feature type="domain" description="SET" evidence="5">
    <location>
        <begin position="6"/>
        <end position="255"/>
    </location>
</feature>
<evidence type="ECO:0000256" key="3">
    <source>
        <dbReference type="ARBA" id="ARBA00022833"/>
    </source>
</evidence>
<evidence type="ECO:0000313" key="8">
    <source>
        <dbReference type="Proteomes" id="UP001396898"/>
    </source>
</evidence>
<dbReference type="PANTHER" id="PTHR12197">
    <property type="entry name" value="HISTONE-LYSINE N-METHYLTRANSFERASE SMYD"/>
    <property type="match status" value="1"/>
</dbReference>
<comment type="caution">
    <text evidence="7">The sequence shown here is derived from an EMBL/GenBank/DDBJ whole genome shotgun (WGS) entry which is preliminary data.</text>
</comment>
<dbReference type="EMBL" id="JAQQWI010000007">
    <property type="protein sequence ID" value="KAK8027419.1"/>
    <property type="molecule type" value="Genomic_DNA"/>
</dbReference>
<sequence length="562" mass="62174">MPTIPSTLALHGTPSSPGGRHLRAGQSFKPGDAIAYFTEPCIAIPDAPTQAEVCNSCLLPSSSAPRLCTGCKTIAYCSIPCQKADWARVHKEECKVFRRVQAAAQGQPLPTPVRALVQMLLLADKMESSTGLRLESHVEDFRQHAAGGPVPEERLEGPSWRDLELQAMGAVHYLGREASLHNIANALEAACKLQVNSFSRLDPDAGQTGLYMHPGLAMVNHSCTPSAFVQFIGRKAVLRAYRSMQEDEEVTISYIACESHRSHRQKTLKERYHFQCNCPRCKDDLDVYEVGQAYPHLDLNRLTLTPDPNLYRNPSTSGSLRSDVALQRVVDETFLECSQPLTGMDFAERAKLLGHRWEKCAPLRKAKLYAIEPLPRTLSEASIYFTELGRFSHSLAISCFLALNCDPFQYPVPFHPFRVKGMMAVGRLISNTGQGYATGTASQGSTAGQTLEARLKQVFEATDSITVAQAALMMGVWWGPKAHSEEWQPYQEAIEVLKDVETLPGRADEKKMLSLWSKGGQDLEAQLFFEHAILKPVQELASLALDIMDTEFGGQQSLVRRS</sequence>
<keyword evidence="3" id="KW-0862">Zinc</keyword>
<dbReference type="Gene3D" id="6.10.140.2220">
    <property type="match status" value="1"/>
</dbReference>
<keyword evidence="2 4" id="KW-0863">Zinc-finger</keyword>
<dbReference type="SUPFAM" id="SSF144232">
    <property type="entry name" value="HIT/MYND zinc finger-like"/>
    <property type="match status" value="1"/>
</dbReference>
<evidence type="ECO:0000313" key="7">
    <source>
        <dbReference type="EMBL" id="KAK8027419.1"/>
    </source>
</evidence>
<evidence type="ECO:0000256" key="4">
    <source>
        <dbReference type="PROSITE-ProRule" id="PRU00134"/>
    </source>
</evidence>
<dbReference type="InterPro" id="IPR002893">
    <property type="entry name" value="Znf_MYND"/>
</dbReference>
<dbReference type="InterPro" id="IPR001214">
    <property type="entry name" value="SET_dom"/>
</dbReference>
<evidence type="ECO:0000259" key="5">
    <source>
        <dbReference type="PROSITE" id="PS50280"/>
    </source>
</evidence>
<evidence type="ECO:0008006" key="9">
    <source>
        <dbReference type="Google" id="ProtNLM"/>
    </source>
</evidence>
<dbReference type="PANTHER" id="PTHR12197:SF251">
    <property type="entry name" value="EG:BACR7C10.4 PROTEIN"/>
    <property type="match status" value="1"/>
</dbReference>
<dbReference type="InterPro" id="IPR046341">
    <property type="entry name" value="SET_dom_sf"/>
</dbReference>
<evidence type="ECO:0000256" key="2">
    <source>
        <dbReference type="ARBA" id="ARBA00022771"/>
    </source>
</evidence>
<protein>
    <recommendedName>
        <fullName evidence="9">Suppressor of anucleate metulae protein B</fullName>
    </recommendedName>
</protein>
<dbReference type="Pfam" id="PF00856">
    <property type="entry name" value="SET"/>
    <property type="match status" value="1"/>
</dbReference>
<accession>A0ABR1S875</accession>
<reference evidence="7 8" key="1">
    <citation type="submission" date="2023-01" db="EMBL/GenBank/DDBJ databases">
        <title>Analysis of 21 Apiospora genomes using comparative genomics revels a genus with tremendous synthesis potential of carbohydrate active enzymes and secondary metabolites.</title>
        <authorList>
            <person name="Sorensen T."/>
        </authorList>
    </citation>
    <scope>NUCLEOTIDE SEQUENCE [LARGE SCALE GENOMIC DNA]</scope>
    <source>
        <strain evidence="7 8">CBS 20057</strain>
    </source>
</reference>
<dbReference type="Gene3D" id="1.10.220.160">
    <property type="match status" value="1"/>
</dbReference>
<feature type="domain" description="MYND-type" evidence="6">
    <location>
        <begin position="54"/>
        <end position="94"/>
    </location>
</feature>
<dbReference type="Pfam" id="PF01753">
    <property type="entry name" value="zf-MYND"/>
    <property type="match status" value="1"/>
</dbReference>
<dbReference type="PROSITE" id="PS50280">
    <property type="entry name" value="SET"/>
    <property type="match status" value="1"/>
</dbReference>